<dbReference type="InterPro" id="IPR001810">
    <property type="entry name" value="F-box_dom"/>
</dbReference>
<dbReference type="SUPFAM" id="SSF81383">
    <property type="entry name" value="F-box domain"/>
    <property type="match status" value="1"/>
</dbReference>
<dbReference type="InterPro" id="IPR015943">
    <property type="entry name" value="WD40/YVTN_repeat-like_dom_sf"/>
</dbReference>
<comment type="caution">
    <text evidence="1">The sequence shown here is derived from an EMBL/GenBank/DDBJ whole genome shotgun (WGS) entry which is preliminary data.</text>
</comment>
<dbReference type="InterPro" id="IPR052301">
    <property type="entry name" value="SCF_F-box/WD-repeat"/>
</dbReference>
<dbReference type="Proteomes" id="UP001152795">
    <property type="component" value="Unassembled WGS sequence"/>
</dbReference>
<dbReference type="InterPro" id="IPR036322">
    <property type="entry name" value="WD40_repeat_dom_sf"/>
</dbReference>
<evidence type="ECO:0000313" key="2">
    <source>
        <dbReference type="Proteomes" id="UP001152795"/>
    </source>
</evidence>
<dbReference type="PANTHER" id="PTHR14381:SF1">
    <property type="entry name" value="F-BOX_WD REPEAT-CONTAINING PROTEIN 4"/>
    <property type="match status" value="1"/>
</dbReference>
<keyword evidence="2" id="KW-1185">Reference proteome</keyword>
<dbReference type="PANTHER" id="PTHR14381">
    <property type="entry name" value="DACTYLIN"/>
    <property type="match status" value="1"/>
</dbReference>
<evidence type="ECO:0000313" key="1">
    <source>
        <dbReference type="EMBL" id="CAB3999277.1"/>
    </source>
</evidence>
<dbReference type="GO" id="GO:0019005">
    <property type="term" value="C:SCF ubiquitin ligase complex"/>
    <property type="evidence" value="ECO:0007669"/>
    <property type="project" value="TreeGrafter"/>
</dbReference>
<dbReference type="SMART" id="SM00320">
    <property type="entry name" value="WD40"/>
    <property type="match status" value="6"/>
</dbReference>
<dbReference type="Pfam" id="PF00400">
    <property type="entry name" value="WD40"/>
    <property type="match status" value="2"/>
</dbReference>
<protein>
    <submittedName>
        <fullName evidence="1">F-box WD repeat-containing 4</fullName>
    </submittedName>
</protein>
<dbReference type="PROSITE" id="PS50181">
    <property type="entry name" value="FBOX"/>
    <property type="match status" value="1"/>
</dbReference>
<dbReference type="Gene3D" id="1.20.1280.50">
    <property type="match status" value="1"/>
</dbReference>
<dbReference type="Pfam" id="PF12937">
    <property type="entry name" value="F-box-like"/>
    <property type="match status" value="1"/>
</dbReference>
<dbReference type="SMART" id="SM00256">
    <property type="entry name" value="FBOX"/>
    <property type="match status" value="1"/>
</dbReference>
<dbReference type="PROSITE" id="PS50082">
    <property type="entry name" value="WD_REPEATS_2"/>
    <property type="match status" value="1"/>
</dbReference>
<organism evidence="1 2">
    <name type="scientific">Paramuricea clavata</name>
    <name type="common">Red gorgonian</name>
    <name type="synonym">Violescent sea-whip</name>
    <dbReference type="NCBI Taxonomy" id="317549"/>
    <lineage>
        <taxon>Eukaryota</taxon>
        <taxon>Metazoa</taxon>
        <taxon>Cnidaria</taxon>
        <taxon>Anthozoa</taxon>
        <taxon>Octocorallia</taxon>
        <taxon>Malacalcyonacea</taxon>
        <taxon>Plexauridae</taxon>
        <taxon>Paramuricea</taxon>
    </lineage>
</organism>
<dbReference type="PROSITE" id="PS50294">
    <property type="entry name" value="WD_REPEATS_REGION"/>
    <property type="match status" value="1"/>
</dbReference>
<dbReference type="EMBL" id="CACRXK020003554">
    <property type="protein sequence ID" value="CAB3999277.1"/>
    <property type="molecule type" value="Genomic_DNA"/>
</dbReference>
<dbReference type="GO" id="GO:0031146">
    <property type="term" value="P:SCF-dependent proteasomal ubiquitin-dependent protein catabolic process"/>
    <property type="evidence" value="ECO:0007669"/>
    <property type="project" value="TreeGrafter"/>
</dbReference>
<sequence>MENLSIIDLPEDALLAIFAQCDYKTLLIIAQVCKTFNRLSSQDVLWRRISERCLNMRSKHKSKYSFKDCCEISFKWVHGKYCEMTMVKFHNKLLPWLELNSNSLYLSNENCIQIYNHTRGQKRLAKPVASITCGEHDVTRFVVKDDLLVSGSKNQVSAWNIKDKSYCKINTFVGHTKSVYCVETLGEVVLSGSRDRSIKIWSLNLGKCLTTTNVGDPVRSLAASSFDGKFVAGSAGYLPRSSALKHYDCETGHQLSELICDSSGRRGAGVLDLKFESPNILLSCGYDTAVRLWDMRIGGSCCVKKWDDPHDSAVYCVESDKKWMILSGTYRYGVVRLWDKRMDRCVKYYHGSRHTTSSVYSLKFNHTKLFVALDKRLNILNFDLK</sequence>
<dbReference type="InterPro" id="IPR001680">
    <property type="entry name" value="WD40_rpt"/>
</dbReference>
<dbReference type="FunFam" id="2.130.10.10:FF:002194">
    <property type="entry name" value="Uncharacterized protein"/>
    <property type="match status" value="1"/>
</dbReference>
<proteinExistence type="predicted"/>
<dbReference type="OrthoDB" id="435188at2759"/>
<dbReference type="InterPro" id="IPR036047">
    <property type="entry name" value="F-box-like_dom_sf"/>
</dbReference>
<gene>
    <name evidence="1" type="ORF">PACLA_8A076539</name>
</gene>
<dbReference type="AlphaFoldDB" id="A0A6S7H8H6"/>
<reference evidence="1" key="1">
    <citation type="submission" date="2020-04" db="EMBL/GenBank/DDBJ databases">
        <authorList>
            <person name="Alioto T."/>
            <person name="Alioto T."/>
            <person name="Gomez Garrido J."/>
        </authorList>
    </citation>
    <scope>NUCLEOTIDE SEQUENCE</scope>
    <source>
        <strain evidence="1">A484AB</strain>
    </source>
</reference>
<dbReference type="Gene3D" id="2.130.10.10">
    <property type="entry name" value="YVTN repeat-like/Quinoprotein amine dehydrogenase"/>
    <property type="match status" value="1"/>
</dbReference>
<accession>A0A6S7H8H6</accession>
<name>A0A6S7H8H6_PARCT</name>
<dbReference type="SUPFAM" id="SSF50978">
    <property type="entry name" value="WD40 repeat-like"/>
    <property type="match status" value="1"/>
</dbReference>